<evidence type="ECO:0000313" key="2">
    <source>
        <dbReference type="Proteomes" id="UP001629235"/>
    </source>
</evidence>
<dbReference type="Proteomes" id="UP001629235">
    <property type="component" value="Unassembled WGS sequence"/>
</dbReference>
<evidence type="ECO:0000313" key="1">
    <source>
        <dbReference type="EMBL" id="MFM0107769.1"/>
    </source>
</evidence>
<dbReference type="EMBL" id="JAQQDW010000090">
    <property type="protein sequence ID" value="MFM0107769.1"/>
    <property type="molecule type" value="Genomic_DNA"/>
</dbReference>
<protein>
    <submittedName>
        <fullName evidence="1">Uncharacterized protein</fullName>
    </submittedName>
</protein>
<organism evidence="1 2">
    <name type="scientific">Paraburkholderia rhynchosiae</name>
    <dbReference type="NCBI Taxonomy" id="487049"/>
    <lineage>
        <taxon>Bacteria</taxon>
        <taxon>Pseudomonadati</taxon>
        <taxon>Pseudomonadota</taxon>
        <taxon>Betaproteobacteria</taxon>
        <taxon>Burkholderiales</taxon>
        <taxon>Burkholderiaceae</taxon>
        <taxon>Paraburkholderia</taxon>
    </lineage>
</organism>
<comment type="caution">
    <text evidence="1">The sequence shown here is derived from an EMBL/GenBank/DDBJ whole genome shotgun (WGS) entry which is preliminary data.</text>
</comment>
<gene>
    <name evidence="1" type="ORF">PQR01_31035</name>
</gene>
<keyword evidence="2" id="KW-1185">Reference proteome</keyword>
<name>A0ACC7NL82_9BURK</name>
<sequence length="60" mass="6545">MLSWQVGSVEITCVVEMLFSLPHDPDIGTHYAAPTAGHVRRDGVGFRFEVKPPDGHGVID</sequence>
<reference evidence="1 2" key="1">
    <citation type="journal article" date="2024" name="Chem. Sci.">
        <title>Discovery of megapolipeptins by genome mining of a Burkholderiales bacteria collection.</title>
        <authorList>
            <person name="Paulo B.S."/>
            <person name="Recchia M.J.J."/>
            <person name="Lee S."/>
            <person name="Fergusson C.H."/>
            <person name="Romanowski S.B."/>
            <person name="Hernandez A."/>
            <person name="Krull N."/>
            <person name="Liu D.Y."/>
            <person name="Cavanagh H."/>
            <person name="Bos A."/>
            <person name="Gray C.A."/>
            <person name="Murphy B.T."/>
            <person name="Linington R.G."/>
            <person name="Eustaquio A.S."/>
        </authorList>
    </citation>
    <scope>NUCLEOTIDE SEQUENCE [LARGE SCALE GENOMIC DNA]</scope>
    <source>
        <strain evidence="1 2">RL18-126-BIB-B</strain>
    </source>
</reference>
<accession>A0ACC7NL82</accession>
<proteinExistence type="predicted"/>